<dbReference type="FunFam" id="1.10.150.240:FF:000001">
    <property type="entry name" value="Haloacid dehalogenase-like hydrolase domain"/>
    <property type="match status" value="1"/>
</dbReference>
<evidence type="ECO:0000256" key="6">
    <source>
        <dbReference type="ARBA" id="ARBA00052504"/>
    </source>
</evidence>
<evidence type="ECO:0000256" key="2">
    <source>
        <dbReference type="ARBA" id="ARBA00006171"/>
    </source>
</evidence>
<dbReference type="AlphaFoldDB" id="A0ABD3UD37"/>
<dbReference type="SFLD" id="SFLDG01135">
    <property type="entry name" value="C1.5.6:_HAD__Beta-PGM__Phospha"/>
    <property type="match status" value="1"/>
</dbReference>
<dbReference type="Pfam" id="PF00702">
    <property type="entry name" value="Hydrolase"/>
    <property type="match status" value="1"/>
</dbReference>
<dbReference type="GO" id="GO:1990738">
    <property type="term" value="F:pseudouridine 5'-phosphatase activity"/>
    <property type="evidence" value="ECO:0007669"/>
    <property type="project" value="UniProtKB-EC"/>
</dbReference>
<accession>A0ABD3UD37</accession>
<protein>
    <recommendedName>
        <fullName evidence="7">pseudouridine 5'-phosphatase</fullName>
        <ecNumber evidence="7">3.1.3.96</ecNumber>
    </recommendedName>
    <alternativeName>
        <fullName evidence="8">Pseudouridine-5'-monophosphatase</fullName>
    </alternativeName>
</protein>
<keyword evidence="3" id="KW-0479">Metal-binding</keyword>
<comment type="similarity">
    <text evidence="2">Belongs to the HAD-like hydrolase superfamily. CbbY/CbbZ/Gph/YieH family.</text>
</comment>
<name>A0ABD3UD37_SINWO</name>
<dbReference type="Gene3D" id="1.10.150.240">
    <property type="entry name" value="Putative phosphatase, domain 2"/>
    <property type="match status" value="1"/>
</dbReference>
<keyword evidence="5" id="KW-0460">Magnesium</keyword>
<evidence type="ECO:0000256" key="7">
    <source>
        <dbReference type="ARBA" id="ARBA00066578"/>
    </source>
</evidence>
<evidence type="ECO:0000256" key="4">
    <source>
        <dbReference type="ARBA" id="ARBA00022801"/>
    </source>
</evidence>
<comment type="catalytic activity">
    <reaction evidence="6">
        <text>psi-UMP + H2O = pseudouridine + phosphate</text>
        <dbReference type="Rhea" id="RHEA:10944"/>
        <dbReference type="ChEBI" id="CHEBI:15377"/>
        <dbReference type="ChEBI" id="CHEBI:17802"/>
        <dbReference type="ChEBI" id="CHEBI:43474"/>
        <dbReference type="ChEBI" id="CHEBI:58380"/>
        <dbReference type="EC" id="3.1.3.96"/>
    </reaction>
</comment>
<gene>
    <name evidence="9" type="ORF">ACJMK2_018343</name>
</gene>
<comment type="caution">
    <text evidence="9">The sequence shown here is derived from an EMBL/GenBank/DDBJ whole genome shotgun (WGS) entry which is preliminary data.</text>
</comment>
<dbReference type="GO" id="GO:0046872">
    <property type="term" value="F:metal ion binding"/>
    <property type="evidence" value="ECO:0007669"/>
    <property type="project" value="UniProtKB-KW"/>
</dbReference>
<evidence type="ECO:0000256" key="5">
    <source>
        <dbReference type="ARBA" id="ARBA00022842"/>
    </source>
</evidence>
<dbReference type="PANTHER" id="PTHR18901">
    <property type="entry name" value="2-DEOXYGLUCOSE-6-PHOSPHATE PHOSPHATASE 2"/>
    <property type="match status" value="1"/>
</dbReference>
<dbReference type="InterPro" id="IPR006439">
    <property type="entry name" value="HAD-SF_hydro_IA"/>
</dbReference>
<dbReference type="InterPro" id="IPR036412">
    <property type="entry name" value="HAD-like_sf"/>
</dbReference>
<dbReference type="Gene3D" id="3.40.50.1000">
    <property type="entry name" value="HAD superfamily/HAD-like"/>
    <property type="match status" value="1"/>
</dbReference>
<sequence length="232" mass="26016">MASTCLPKVTHAIFDVDGLIIDSERLYTEVTQRILDEFGKTFTWEIKSKQMGRKETESAKVIIDEMQLPLTVGEYLERMRVHKEELFPTVHLLPGAEKLIRHLHKYKVPIAVATGSDSHGFELKTSRHKELFGLFQHIVLNSEDPEVRHGKPAPDCFLVAAKRFPDNPGPERVLVFEDVPNGVEAAHAAGMPCVWVPDPQADRDSLADKATVILDSLEMFVPADFGLPSYDS</sequence>
<dbReference type="CDD" id="cd07529">
    <property type="entry name" value="HAD_AtGPP-like"/>
    <property type="match status" value="1"/>
</dbReference>
<dbReference type="EC" id="3.1.3.96" evidence="7"/>
<dbReference type="PANTHER" id="PTHR18901:SF38">
    <property type="entry name" value="PSEUDOURIDINE-5'-PHOSPHATASE"/>
    <property type="match status" value="1"/>
</dbReference>
<evidence type="ECO:0000313" key="10">
    <source>
        <dbReference type="Proteomes" id="UP001634394"/>
    </source>
</evidence>
<dbReference type="InterPro" id="IPR023198">
    <property type="entry name" value="PGP-like_dom2"/>
</dbReference>
<evidence type="ECO:0000256" key="3">
    <source>
        <dbReference type="ARBA" id="ARBA00022723"/>
    </source>
</evidence>
<dbReference type="SUPFAM" id="SSF56784">
    <property type="entry name" value="HAD-like"/>
    <property type="match status" value="1"/>
</dbReference>
<reference evidence="9 10" key="1">
    <citation type="submission" date="2024-11" db="EMBL/GenBank/DDBJ databases">
        <title>Chromosome-level genome assembly of the freshwater bivalve Anodonta woodiana.</title>
        <authorList>
            <person name="Chen X."/>
        </authorList>
    </citation>
    <scope>NUCLEOTIDE SEQUENCE [LARGE SCALE GENOMIC DNA]</scope>
    <source>
        <strain evidence="9">MN2024</strain>
        <tissue evidence="9">Gills</tissue>
    </source>
</reference>
<dbReference type="NCBIfam" id="TIGR01509">
    <property type="entry name" value="HAD-SF-IA-v3"/>
    <property type="match status" value="1"/>
</dbReference>
<dbReference type="InterPro" id="IPR045228">
    <property type="entry name" value="Gpp1/Gpp2-like"/>
</dbReference>
<comment type="cofactor">
    <cofactor evidence="1">
        <name>Mg(2+)</name>
        <dbReference type="ChEBI" id="CHEBI:18420"/>
    </cofactor>
</comment>
<dbReference type="SFLD" id="SFLDS00003">
    <property type="entry name" value="Haloacid_Dehalogenase"/>
    <property type="match status" value="1"/>
</dbReference>
<keyword evidence="4" id="KW-0378">Hydrolase</keyword>
<dbReference type="InterPro" id="IPR023214">
    <property type="entry name" value="HAD_sf"/>
</dbReference>
<dbReference type="SFLD" id="SFLDG01129">
    <property type="entry name" value="C1.5:_HAD__Beta-PGM__Phosphata"/>
    <property type="match status" value="1"/>
</dbReference>
<dbReference type="Proteomes" id="UP001634394">
    <property type="component" value="Unassembled WGS sequence"/>
</dbReference>
<organism evidence="9 10">
    <name type="scientific">Sinanodonta woodiana</name>
    <name type="common">Chinese pond mussel</name>
    <name type="synonym">Anodonta woodiana</name>
    <dbReference type="NCBI Taxonomy" id="1069815"/>
    <lineage>
        <taxon>Eukaryota</taxon>
        <taxon>Metazoa</taxon>
        <taxon>Spiralia</taxon>
        <taxon>Lophotrochozoa</taxon>
        <taxon>Mollusca</taxon>
        <taxon>Bivalvia</taxon>
        <taxon>Autobranchia</taxon>
        <taxon>Heteroconchia</taxon>
        <taxon>Palaeoheterodonta</taxon>
        <taxon>Unionida</taxon>
        <taxon>Unionoidea</taxon>
        <taxon>Unionidae</taxon>
        <taxon>Unioninae</taxon>
        <taxon>Sinanodonta</taxon>
    </lineage>
</organism>
<evidence type="ECO:0000256" key="8">
    <source>
        <dbReference type="ARBA" id="ARBA00083904"/>
    </source>
</evidence>
<proteinExistence type="inferred from homology"/>
<evidence type="ECO:0000313" key="9">
    <source>
        <dbReference type="EMBL" id="KAL3847434.1"/>
    </source>
</evidence>
<dbReference type="FunFam" id="3.40.50.1000:FF:000055">
    <property type="entry name" value="Haloacid dehalogenase-like hydrolase family protein"/>
    <property type="match status" value="1"/>
</dbReference>
<dbReference type="EMBL" id="JBJQND010000016">
    <property type="protein sequence ID" value="KAL3847434.1"/>
    <property type="molecule type" value="Genomic_DNA"/>
</dbReference>
<keyword evidence="10" id="KW-1185">Reference proteome</keyword>
<evidence type="ECO:0000256" key="1">
    <source>
        <dbReference type="ARBA" id="ARBA00001946"/>
    </source>
</evidence>